<evidence type="ECO:0000256" key="1">
    <source>
        <dbReference type="ARBA" id="ARBA00002121"/>
    </source>
</evidence>
<dbReference type="Gene3D" id="2.40.30.30">
    <property type="entry name" value="Riboflavin kinase-like"/>
    <property type="match status" value="1"/>
</dbReference>
<feature type="compositionally biased region" description="Pro residues" evidence="20">
    <location>
        <begin position="151"/>
        <end position="168"/>
    </location>
</feature>
<evidence type="ECO:0000256" key="8">
    <source>
        <dbReference type="ARBA" id="ARBA00022630"/>
    </source>
</evidence>
<dbReference type="InterPro" id="IPR014729">
    <property type="entry name" value="Rossmann-like_a/b/a_fold"/>
</dbReference>
<keyword evidence="10" id="KW-0808">Transferase</keyword>
<dbReference type="UniPathway" id="UPA00276">
    <property type="reaction ID" value="UER00406"/>
</dbReference>
<organism evidence="22 23">
    <name type="scientific">Streptomyces noursei</name>
    <name type="common">Streptomyces albulus</name>
    <dbReference type="NCBI Taxonomy" id="1971"/>
    <lineage>
        <taxon>Bacteria</taxon>
        <taxon>Bacillati</taxon>
        <taxon>Actinomycetota</taxon>
        <taxon>Actinomycetes</taxon>
        <taxon>Kitasatosporales</taxon>
        <taxon>Streptomycetaceae</taxon>
        <taxon>Streptomyces</taxon>
    </lineage>
</organism>
<evidence type="ECO:0000256" key="9">
    <source>
        <dbReference type="ARBA" id="ARBA00022643"/>
    </source>
</evidence>
<evidence type="ECO:0000256" key="15">
    <source>
        <dbReference type="ARBA" id="ARBA00022840"/>
    </source>
</evidence>
<evidence type="ECO:0000256" key="16">
    <source>
        <dbReference type="ARBA" id="ARBA00023268"/>
    </source>
</evidence>
<evidence type="ECO:0000256" key="19">
    <source>
        <dbReference type="ARBA" id="ARBA00049494"/>
    </source>
</evidence>
<comment type="function">
    <text evidence="1">Catalyzes the phosphorylation of riboflavin to FMN followed by the adenylation of FMN to FAD.</text>
</comment>
<name>A0A401R8G8_STRNR</name>
<comment type="pathway">
    <text evidence="3">Cofactor biosynthesis; FMN biosynthesis; FMN from riboflavin (ATP route): step 1/1.</text>
</comment>
<comment type="caution">
    <text evidence="22">The sequence shown here is derived from an EMBL/GenBank/DDBJ whole genome shotgun (WGS) entry which is preliminary data.</text>
</comment>
<keyword evidence="16" id="KW-0511">Multifunctional enzyme</keyword>
<evidence type="ECO:0000256" key="17">
    <source>
        <dbReference type="ARBA" id="ARBA00032176"/>
    </source>
</evidence>
<dbReference type="NCBIfam" id="TIGR00083">
    <property type="entry name" value="ribF"/>
    <property type="match status" value="1"/>
</dbReference>
<dbReference type="AlphaFoldDB" id="A0A401R8G8"/>
<protein>
    <recommendedName>
        <fullName evidence="7">Bifunctional riboflavin kinase/FMN adenylyltransferase</fullName>
        <ecNumber evidence="5">2.7.1.26</ecNumber>
        <ecNumber evidence="6">2.7.7.2</ecNumber>
    </recommendedName>
    <alternativeName>
        <fullName evidence="17">Riboflavin biosynthesis protein RibF</fullName>
    </alternativeName>
</protein>
<dbReference type="InterPro" id="IPR023465">
    <property type="entry name" value="Riboflavin_kinase_dom_sf"/>
</dbReference>
<keyword evidence="15" id="KW-0067">ATP-binding</keyword>
<comment type="catalytic activity">
    <reaction evidence="19">
        <text>FMN + ATP + H(+) = FAD + diphosphate</text>
        <dbReference type="Rhea" id="RHEA:17237"/>
        <dbReference type="ChEBI" id="CHEBI:15378"/>
        <dbReference type="ChEBI" id="CHEBI:30616"/>
        <dbReference type="ChEBI" id="CHEBI:33019"/>
        <dbReference type="ChEBI" id="CHEBI:57692"/>
        <dbReference type="ChEBI" id="CHEBI:58210"/>
        <dbReference type="EC" id="2.7.7.2"/>
    </reaction>
</comment>
<evidence type="ECO:0000256" key="6">
    <source>
        <dbReference type="ARBA" id="ARBA00012393"/>
    </source>
</evidence>
<evidence type="ECO:0000256" key="4">
    <source>
        <dbReference type="ARBA" id="ARBA00010214"/>
    </source>
</evidence>
<keyword evidence="13" id="KW-0418">Kinase</keyword>
<dbReference type="GO" id="GO:0009231">
    <property type="term" value="P:riboflavin biosynthetic process"/>
    <property type="evidence" value="ECO:0007669"/>
    <property type="project" value="InterPro"/>
</dbReference>
<dbReference type="Gene3D" id="3.40.50.620">
    <property type="entry name" value="HUPs"/>
    <property type="match status" value="1"/>
</dbReference>
<dbReference type="EC" id="2.7.1.26" evidence="5"/>
<reference evidence="22 23" key="1">
    <citation type="journal article" date="2019" name="Microbiol. Resour. Announc.">
        <title>Draft Genome Sequence of the Most Traditional epsilon-Poly-l-Lysine Producer, Streptomyces albulus NBRC14147.</title>
        <authorList>
            <person name="Yamanaka K."/>
            <person name="Hamano Y."/>
        </authorList>
    </citation>
    <scope>NUCLEOTIDE SEQUENCE [LARGE SCALE GENOMIC DNA]</scope>
    <source>
        <strain evidence="22 23">NBRC 14147</strain>
    </source>
</reference>
<dbReference type="SMART" id="SM00904">
    <property type="entry name" value="Flavokinase"/>
    <property type="match status" value="1"/>
</dbReference>
<dbReference type="SUPFAM" id="SSF52374">
    <property type="entry name" value="Nucleotidylyl transferase"/>
    <property type="match status" value="1"/>
</dbReference>
<dbReference type="InterPro" id="IPR002606">
    <property type="entry name" value="Riboflavin_kinase_bac"/>
</dbReference>
<dbReference type="EC" id="2.7.7.2" evidence="6"/>
<dbReference type="PANTHER" id="PTHR22749">
    <property type="entry name" value="RIBOFLAVIN KINASE/FMN ADENYLYLTRANSFERASE"/>
    <property type="match status" value="1"/>
</dbReference>
<dbReference type="InterPro" id="IPR015864">
    <property type="entry name" value="FAD_synthase"/>
</dbReference>
<dbReference type="NCBIfam" id="NF004160">
    <property type="entry name" value="PRK05627.1-3"/>
    <property type="match status" value="1"/>
</dbReference>
<dbReference type="GO" id="GO:0003919">
    <property type="term" value="F:FMN adenylyltransferase activity"/>
    <property type="evidence" value="ECO:0007669"/>
    <property type="project" value="UniProtKB-EC"/>
</dbReference>
<evidence type="ECO:0000256" key="5">
    <source>
        <dbReference type="ARBA" id="ARBA00012105"/>
    </source>
</evidence>
<dbReference type="InterPro" id="IPR015865">
    <property type="entry name" value="Riboflavin_kinase_bac/euk"/>
</dbReference>
<evidence type="ECO:0000256" key="18">
    <source>
        <dbReference type="ARBA" id="ARBA00047880"/>
    </source>
</evidence>
<evidence type="ECO:0000313" key="23">
    <source>
        <dbReference type="Proteomes" id="UP000288351"/>
    </source>
</evidence>
<keyword evidence="14" id="KW-0274">FAD</keyword>
<dbReference type="FunFam" id="3.40.50.620:FF:000021">
    <property type="entry name" value="Riboflavin biosynthesis protein"/>
    <property type="match status" value="1"/>
</dbReference>
<sequence>MVVLDVDRDVCGDAYGVVAGGAFARPHAGAYRGAHGRPRGGACGAAGKVAEGSAGEEPALEWRELVSAATAPGVGSGTAAGRLCGILLGVPDATPYLAVLRLLADRITELSVAAGGFADSGLATFGPVFWRCLALAPADRLELLRRLLPADGPPPAARGGRPPRPFARPPRVRVHPADGETDRRADAGWVDTPPWADGPAEGREGAVEPCGPDGGHLRPGRFLDLVAELLKAAPERTQPVLCGWFDDVRPLLAAPCAPRPVTVADAAQALLHTHRTRALDALVQTLIGVPHPRATELLDALAEDEPVALRRVTAPWGSGPGRGGTRRRRLLGTVRRRPAGGRRAPQGVRCNSGQSTLRAKPRSRHGSLRPAPCRNGAVDGQEFGRGAGRVQRWRGLEDIPEGWGRSVVTIGSYDGVHRGHQLIIGRAVARARELGIPAVVVTFDPHPSEVVRPGTHPPLLAPHHRRAELMAELGVDAVLVLPFTKEFSQLAPADFVVKVLVDKLHAQLVVEGPNFRFGHKAKGTVDSLADLGRTYDYTVEVIDLFERGTAGGGVPFSSTLVRRLVAEGDVAGAREVLGRPHRVEGVVVRGAQRGRELGFPTANVETLPHTAIPADGVYAGLLHVEGEAMPAAVSVGTNPQFDGKVRTVEAYAIDRIGLDLYGLHVAVDFLAYIRGQEKFDTLDALLERMAVDVKQARGLIAESGLA</sequence>
<evidence type="ECO:0000256" key="10">
    <source>
        <dbReference type="ARBA" id="ARBA00022679"/>
    </source>
</evidence>
<comment type="pathway">
    <text evidence="2">Cofactor biosynthesis; FAD biosynthesis; FAD from FMN: step 1/1.</text>
</comment>
<evidence type="ECO:0000256" key="2">
    <source>
        <dbReference type="ARBA" id="ARBA00004726"/>
    </source>
</evidence>
<evidence type="ECO:0000256" key="12">
    <source>
        <dbReference type="ARBA" id="ARBA00022741"/>
    </source>
</evidence>
<gene>
    <name evidence="22" type="ORF">SALB_06713</name>
</gene>
<evidence type="ECO:0000256" key="3">
    <source>
        <dbReference type="ARBA" id="ARBA00005201"/>
    </source>
</evidence>
<evidence type="ECO:0000256" key="20">
    <source>
        <dbReference type="SAM" id="MobiDB-lite"/>
    </source>
</evidence>
<dbReference type="InterPro" id="IPR023468">
    <property type="entry name" value="Riboflavin_kinase"/>
</dbReference>
<evidence type="ECO:0000259" key="21">
    <source>
        <dbReference type="SMART" id="SM00904"/>
    </source>
</evidence>
<comment type="catalytic activity">
    <reaction evidence="18">
        <text>riboflavin + ATP = FMN + ADP + H(+)</text>
        <dbReference type="Rhea" id="RHEA:14357"/>
        <dbReference type="ChEBI" id="CHEBI:15378"/>
        <dbReference type="ChEBI" id="CHEBI:30616"/>
        <dbReference type="ChEBI" id="CHEBI:57986"/>
        <dbReference type="ChEBI" id="CHEBI:58210"/>
        <dbReference type="ChEBI" id="CHEBI:456216"/>
        <dbReference type="EC" id="2.7.1.26"/>
    </reaction>
</comment>
<evidence type="ECO:0000256" key="7">
    <source>
        <dbReference type="ARBA" id="ARBA00018483"/>
    </source>
</evidence>
<accession>A0A401R8G8</accession>
<dbReference type="GO" id="GO:0005524">
    <property type="term" value="F:ATP binding"/>
    <property type="evidence" value="ECO:0007669"/>
    <property type="project" value="UniProtKB-KW"/>
</dbReference>
<dbReference type="Pfam" id="PF06574">
    <property type="entry name" value="FAD_syn"/>
    <property type="match status" value="1"/>
</dbReference>
<evidence type="ECO:0000256" key="14">
    <source>
        <dbReference type="ARBA" id="ARBA00022827"/>
    </source>
</evidence>
<dbReference type="FunFam" id="2.40.30.30:FF:000003">
    <property type="entry name" value="Riboflavin biosynthesis protein"/>
    <property type="match status" value="1"/>
</dbReference>
<dbReference type="GO" id="GO:0006747">
    <property type="term" value="P:FAD biosynthetic process"/>
    <property type="evidence" value="ECO:0007669"/>
    <property type="project" value="UniProtKB-UniPathway"/>
</dbReference>
<feature type="region of interest" description="Disordered" evidence="20">
    <location>
        <begin position="338"/>
        <end position="384"/>
    </location>
</feature>
<keyword evidence="8" id="KW-0285">Flavoprotein</keyword>
<feature type="compositionally biased region" description="Basic and acidic residues" evidence="20">
    <location>
        <begin position="175"/>
        <end position="186"/>
    </location>
</feature>
<keyword evidence="9" id="KW-0288">FMN</keyword>
<feature type="region of interest" description="Disordered" evidence="20">
    <location>
        <begin position="151"/>
        <end position="205"/>
    </location>
</feature>
<dbReference type="UniPathway" id="UPA00277">
    <property type="reaction ID" value="UER00407"/>
</dbReference>
<dbReference type="Proteomes" id="UP000288351">
    <property type="component" value="Unassembled WGS sequence"/>
</dbReference>
<comment type="similarity">
    <text evidence="4">Belongs to the RibF family.</text>
</comment>
<evidence type="ECO:0000313" key="22">
    <source>
        <dbReference type="EMBL" id="GCB93922.1"/>
    </source>
</evidence>
<proteinExistence type="inferred from homology"/>
<dbReference type="PANTHER" id="PTHR22749:SF6">
    <property type="entry name" value="RIBOFLAVIN KINASE"/>
    <property type="match status" value="1"/>
</dbReference>
<keyword evidence="11" id="KW-0548">Nucleotidyltransferase</keyword>
<evidence type="ECO:0000256" key="11">
    <source>
        <dbReference type="ARBA" id="ARBA00022695"/>
    </source>
</evidence>
<evidence type="ECO:0000256" key="13">
    <source>
        <dbReference type="ARBA" id="ARBA00022777"/>
    </source>
</evidence>
<dbReference type="EMBL" id="BHXC01000007">
    <property type="protein sequence ID" value="GCB93922.1"/>
    <property type="molecule type" value="Genomic_DNA"/>
</dbReference>
<dbReference type="SUPFAM" id="SSF82114">
    <property type="entry name" value="Riboflavin kinase-like"/>
    <property type="match status" value="1"/>
</dbReference>
<dbReference type="GO" id="GO:0008531">
    <property type="term" value="F:riboflavin kinase activity"/>
    <property type="evidence" value="ECO:0007669"/>
    <property type="project" value="UniProtKB-EC"/>
</dbReference>
<dbReference type="Pfam" id="PF01687">
    <property type="entry name" value="Flavokinase"/>
    <property type="match status" value="1"/>
</dbReference>
<dbReference type="GO" id="GO:0009398">
    <property type="term" value="P:FMN biosynthetic process"/>
    <property type="evidence" value="ECO:0007669"/>
    <property type="project" value="UniProtKB-UniPathway"/>
</dbReference>
<keyword evidence="12" id="KW-0547">Nucleotide-binding</keyword>
<dbReference type="CDD" id="cd02064">
    <property type="entry name" value="FAD_synthetase_N"/>
    <property type="match status" value="1"/>
</dbReference>
<feature type="domain" description="Riboflavin kinase" evidence="21">
    <location>
        <begin position="576"/>
        <end position="701"/>
    </location>
</feature>